<protein>
    <submittedName>
        <fullName evidence="1">Uncharacterized protein</fullName>
    </submittedName>
</protein>
<sequence length="76" mass="8412">MVVLSSQYLCPEHPISSRILRPLQAFIKEKEVALYALQKQSARSAAASFGTAAHDVLQSPLFLLFVLLCIVKRLKG</sequence>
<evidence type="ECO:0000313" key="2">
    <source>
        <dbReference type="Proteomes" id="UP000077177"/>
    </source>
</evidence>
<reference evidence="1 2" key="2">
    <citation type="journal article" date="2016" name="Int. J. Syst. Evol. Microbiol.">
        <title>Flavisolibacter tropicus sp. nov., isolated from tropical soil.</title>
        <authorList>
            <person name="Lee J.J."/>
            <person name="Kang M.S."/>
            <person name="Kim G.S."/>
            <person name="Lee C.S."/>
            <person name="Lim S."/>
            <person name="Lee J."/>
            <person name="Roh S.H."/>
            <person name="Kang H."/>
            <person name="Ha J.M."/>
            <person name="Bae S."/>
            <person name="Jung H.Y."/>
            <person name="Kim M.K."/>
        </authorList>
    </citation>
    <scope>NUCLEOTIDE SEQUENCE [LARGE SCALE GENOMIC DNA]</scope>
    <source>
        <strain evidence="1 2">LCS9</strain>
    </source>
</reference>
<reference evidence="2" key="1">
    <citation type="submission" date="2015-01" db="EMBL/GenBank/DDBJ databases">
        <title>Flavisolibacter sp./LCS9/ whole genome sequencing.</title>
        <authorList>
            <person name="Kim M.K."/>
            <person name="Srinivasan S."/>
            <person name="Lee J.-J."/>
        </authorList>
    </citation>
    <scope>NUCLEOTIDE SEQUENCE [LARGE SCALE GENOMIC DNA]</scope>
    <source>
        <strain evidence="2">LCS9</strain>
    </source>
</reference>
<dbReference type="KEGG" id="fla:SY85_19190"/>
<evidence type="ECO:0000313" key="1">
    <source>
        <dbReference type="EMBL" id="ANE52293.1"/>
    </source>
</evidence>
<proteinExistence type="predicted"/>
<dbReference type="Proteomes" id="UP000077177">
    <property type="component" value="Chromosome"/>
</dbReference>
<dbReference type="AlphaFoldDB" id="A0A172TZT8"/>
<gene>
    <name evidence="1" type="ORF">SY85_19190</name>
</gene>
<keyword evidence="2" id="KW-1185">Reference proteome</keyword>
<dbReference type="RefSeq" id="WP_066406604.1">
    <property type="nucleotide sequence ID" value="NZ_CP011390.1"/>
</dbReference>
<dbReference type="EMBL" id="CP011390">
    <property type="protein sequence ID" value="ANE52293.1"/>
    <property type="molecule type" value="Genomic_DNA"/>
</dbReference>
<organism evidence="1 2">
    <name type="scientific">Flavisolibacter tropicus</name>
    <dbReference type="NCBI Taxonomy" id="1492898"/>
    <lineage>
        <taxon>Bacteria</taxon>
        <taxon>Pseudomonadati</taxon>
        <taxon>Bacteroidota</taxon>
        <taxon>Chitinophagia</taxon>
        <taxon>Chitinophagales</taxon>
        <taxon>Chitinophagaceae</taxon>
        <taxon>Flavisolibacter</taxon>
    </lineage>
</organism>
<accession>A0A172TZT8</accession>
<name>A0A172TZT8_9BACT</name>